<gene>
    <name evidence="6" type="ORF">AUR64_01875</name>
</gene>
<dbReference type="GO" id="GO:0030170">
    <property type="term" value="F:pyridoxal phosphate binding"/>
    <property type="evidence" value="ECO:0007669"/>
    <property type="project" value="InterPro"/>
</dbReference>
<evidence type="ECO:0000313" key="7">
    <source>
        <dbReference type="Proteomes" id="UP000054387"/>
    </source>
</evidence>
<proteinExistence type="inferred from homology"/>
<reference evidence="6 7" key="1">
    <citation type="submission" date="2015-12" db="EMBL/GenBank/DDBJ databases">
        <title>Haloprofundus marisrubri gen. nov., sp. nov., an extremely halophilic archaeon isolated from the Discovery deep brine-seawater interface in the Red Sea.</title>
        <authorList>
            <person name="Zhang G."/>
            <person name="Stingl U."/>
            <person name="Rashid M."/>
        </authorList>
    </citation>
    <scope>NUCLEOTIDE SEQUENCE [LARGE SCALE GENOMIC DNA]</scope>
    <source>
        <strain evidence="6 7">SB9</strain>
    </source>
</reference>
<organism evidence="6 7">
    <name type="scientific">Haloprofundus marisrubri</name>
    <dbReference type="NCBI Taxonomy" id="1514971"/>
    <lineage>
        <taxon>Archaea</taxon>
        <taxon>Methanobacteriati</taxon>
        <taxon>Methanobacteriota</taxon>
        <taxon>Stenosarchaea group</taxon>
        <taxon>Halobacteria</taxon>
        <taxon>Halobacteriales</taxon>
        <taxon>Haloferacaceae</taxon>
        <taxon>Haloprofundus</taxon>
    </lineage>
</organism>
<dbReference type="GO" id="GO:0019346">
    <property type="term" value="P:transsulfuration"/>
    <property type="evidence" value="ECO:0007669"/>
    <property type="project" value="InterPro"/>
</dbReference>
<evidence type="ECO:0000256" key="5">
    <source>
        <dbReference type="SAM" id="MobiDB-lite"/>
    </source>
</evidence>
<dbReference type="GO" id="GO:0004124">
    <property type="term" value="F:cysteine synthase activity"/>
    <property type="evidence" value="ECO:0007669"/>
    <property type="project" value="TreeGrafter"/>
</dbReference>
<feature type="compositionally biased region" description="Basic residues" evidence="5">
    <location>
        <begin position="1"/>
        <end position="11"/>
    </location>
</feature>
<dbReference type="SUPFAM" id="SSF53383">
    <property type="entry name" value="PLP-dependent transferases"/>
    <property type="match status" value="1"/>
</dbReference>
<feature type="region of interest" description="Disordered" evidence="5">
    <location>
        <begin position="1"/>
        <end position="24"/>
    </location>
</feature>
<comment type="similarity">
    <text evidence="2">Belongs to the trans-sulfuration enzymes family.</text>
</comment>
<protein>
    <submittedName>
        <fullName evidence="6">O-acetyl-L-homoserine sulfhydrolase</fullName>
    </submittedName>
</protein>
<evidence type="ECO:0000313" key="6">
    <source>
        <dbReference type="EMBL" id="KTG08003.1"/>
    </source>
</evidence>
<dbReference type="GO" id="GO:0006535">
    <property type="term" value="P:cysteine biosynthetic process from serine"/>
    <property type="evidence" value="ECO:0007669"/>
    <property type="project" value="TreeGrafter"/>
</dbReference>
<dbReference type="GO" id="GO:0071269">
    <property type="term" value="P:L-homocysteine biosynthetic process"/>
    <property type="evidence" value="ECO:0007669"/>
    <property type="project" value="TreeGrafter"/>
</dbReference>
<dbReference type="InterPro" id="IPR015424">
    <property type="entry name" value="PyrdxlP-dep_Trfase"/>
</dbReference>
<dbReference type="InterPro" id="IPR015421">
    <property type="entry name" value="PyrdxlP-dep_Trfase_major"/>
</dbReference>
<dbReference type="NCBIfam" id="TIGR01326">
    <property type="entry name" value="OAH_OAS_sulfhy"/>
    <property type="match status" value="1"/>
</dbReference>
<dbReference type="EMBL" id="LOPU01000037">
    <property type="protein sequence ID" value="KTG08003.1"/>
    <property type="molecule type" value="Genomic_DNA"/>
</dbReference>
<evidence type="ECO:0000256" key="4">
    <source>
        <dbReference type="ARBA" id="ARBA00022898"/>
    </source>
</evidence>
<dbReference type="AlphaFoldDB" id="A0A0W1R3U6"/>
<dbReference type="InterPro" id="IPR000277">
    <property type="entry name" value="Cys/Met-Metab_PyrdxlP-dep_enz"/>
</dbReference>
<dbReference type="GO" id="GO:0016787">
    <property type="term" value="F:hydrolase activity"/>
    <property type="evidence" value="ECO:0007669"/>
    <property type="project" value="UniProtKB-KW"/>
</dbReference>
<dbReference type="InterPro" id="IPR006235">
    <property type="entry name" value="OAc-hSer/O-AcSer_sulfhydrylase"/>
</dbReference>
<keyword evidence="4" id="KW-0663">Pyridoxal phosphate</keyword>
<dbReference type="OrthoDB" id="43458at2157"/>
<keyword evidence="7" id="KW-1185">Reference proteome</keyword>
<accession>A0A0W1R3U6</accession>
<dbReference type="PIRSF" id="PIRSF001434">
    <property type="entry name" value="CGS"/>
    <property type="match status" value="1"/>
</dbReference>
<dbReference type="Gene3D" id="3.90.1150.10">
    <property type="entry name" value="Aspartate Aminotransferase, domain 1"/>
    <property type="match status" value="1"/>
</dbReference>
<keyword evidence="6" id="KW-0378">Hydrolase</keyword>
<evidence type="ECO:0000256" key="2">
    <source>
        <dbReference type="ARBA" id="ARBA00009077"/>
    </source>
</evidence>
<name>A0A0W1R3U6_9EURY</name>
<dbReference type="PANTHER" id="PTHR43797">
    <property type="entry name" value="HOMOCYSTEINE/CYSTEINE SYNTHASE"/>
    <property type="match status" value="1"/>
</dbReference>
<dbReference type="Proteomes" id="UP000054387">
    <property type="component" value="Unassembled WGS sequence"/>
</dbReference>
<dbReference type="CDD" id="cd00614">
    <property type="entry name" value="CGS_like"/>
    <property type="match status" value="1"/>
</dbReference>
<comment type="cofactor">
    <cofactor evidence="1">
        <name>pyridoxal 5'-phosphate</name>
        <dbReference type="ChEBI" id="CHEBI:597326"/>
    </cofactor>
</comment>
<dbReference type="GO" id="GO:0003961">
    <property type="term" value="F:O-acetylhomoserine aminocarboxypropyltransferase activity"/>
    <property type="evidence" value="ECO:0007669"/>
    <property type="project" value="TreeGrafter"/>
</dbReference>
<dbReference type="FunFam" id="3.40.640.10:FF:000035">
    <property type="entry name" value="O-succinylhomoserine sulfhydrylase"/>
    <property type="match status" value="1"/>
</dbReference>
<evidence type="ECO:0000256" key="3">
    <source>
        <dbReference type="ARBA" id="ARBA00022679"/>
    </source>
</evidence>
<dbReference type="Gene3D" id="3.40.640.10">
    <property type="entry name" value="Type I PLP-dependent aspartate aminotransferase-like (Major domain)"/>
    <property type="match status" value="1"/>
</dbReference>
<dbReference type="GO" id="GO:0005737">
    <property type="term" value="C:cytoplasm"/>
    <property type="evidence" value="ECO:0007669"/>
    <property type="project" value="TreeGrafter"/>
</dbReference>
<dbReference type="InterPro" id="IPR015422">
    <property type="entry name" value="PyrdxlP-dep_Trfase_small"/>
</dbReference>
<dbReference type="RefSeq" id="WP_058583430.1">
    <property type="nucleotide sequence ID" value="NZ_LOPU01000037.1"/>
</dbReference>
<dbReference type="Pfam" id="PF01053">
    <property type="entry name" value="Cys_Met_Meta_PP"/>
    <property type="match status" value="1"/>
</dbReference>
<evidence type="ECO:0000256" key="1">
    <source>
        <dbReference type="ARBA" id="ARBA00001933"/>
    </source>
</evidence>
<sequence>MTRGFRTRSLHAGHAPDPVTGARAPPIYQTTSYVFDDADHAADLYALDAEGDVYSRISNPTVRVLEDRLADLEGGTGAVATASGMAAFDSATSILASAGDNVVASADAYGGTSAYLSKMASRRGIETRTVETLDYDAYADTIDENTAFVHVETIANPSLVTPDFERVAEIAHDHGAPLFVDNTFATPALCRPLEHGADIVWESTTKWLHGSGTTVGGILVDGGSFPWAEYEENYPELAGENPAFGVDFSERFGDRAFATAARQRAVRSLGNQQSPFDAWQTLQGLETLPLRMDRHCENARIVAEYLDDHDDVAWVTHPGLDSHPTHDNATKYLSDFGGMVTFGLEGGYEVSKAFCEETELASFLANIGDAKTLVIHPASTTHAQLSEVEQKAAGVRPDMLRFSVGIEDPEDILADVEHGIERATRANGET</sequence>
<keyword evidence="3" id="KW-0808">Transferase</keyword>
<dbReference type="STRING" id="1514971.AUR64_01875"/>
<comment type="caution">
    <text evidence="6">The sequence shown here is derived from an EMBL/GenBank/DDBJ whole genome shotgun (WGS) entry which is preliminary data.</text>
</comment>
<dbReference type="PANTHER" id="PTHR43797:SF2">
    <property type="entry name" value="HOMOCYSTEINE_CYSTEINE SYNTHASE"/>
    <property type="match status" value="1"/>
</dbReference>